<dbReference type="CDD" id="cd13445">
    <property type="entry name" value="CDI_inhibitor_EC869_like"/>
    <property type="match status" value="1"/>
</dbReference>
<reference evidence="1" key="1">
    <citation type="submission" date="2020-11" db="EMBL/GenBank/DDBJ databases">
        <title>Enhanced detection system for hospital associated transmission using whole genome sequencing surveillance.</title>
        <authorList>
            <person name="Harrison L.H."/>
            <person name="Van Tyne D."/>
            <person name="Marsh J.W."/>
            <person name="Griffith M.P."/>
            <person name="Snyder D.J."/>
            <person name="Cooper V.S."/>
            <person name="Mustapha M."/>
        </authorList>
    </citation>
    <scope>NUCLEOTIDE SEQUENCE</scope>
    <source>
        <strain evidence="1">PR00070</strain>
    </source>
</reference>
<protein>
    <submittedName>
        <fullName evidence="1">CdiI family contact-dependent growth inhibition immunity protein</fullName>
    </submittedName>
</protein>
<dbReference type="EMBL" id="JADSJR010000020">
    <property type="protein sequence ID" value="MBG2915470.1"/>
    <property type="molecule type" value="Genomic_DNA"/>
</dbReference>
<dbReference type="AlphaFoldDB" id="A0A6G6SWR0"/>
<dbReference type="SUPFAM" id="SSF160207">
    <property type="entry name" value="NMB0488-like"/>
    <property type="match status" value="1"/>
</dbReference>
<comment type="caution">
    <text evidence="1">The sequence shown here is derived from an EMBL/GenBank/DDBJ whole genome shotgun (WGS) entry which is preliminary data.</text>
</comment>
<dbReference type="RefSeq" id="WP_098943841.1">
    <property type="nucleotide sequence ID" value="NZ_CP047349.1"/>
</dbReference>
<evidence type="ECO:0000313" key="2">
    <source>
        <dbReference type="Proteomes" id="UP000612266"/>
    </source>
</evidence>
<dbReference type="InterPro" id="IPR009888">
    <property type="entry name" value="CdiI_Proteobact"/>
</dbReference>
<dbReference type="Gene3D" id="3.40.1590.10">
    <property type="entry name" value="NMB0488-like"/>
    <property type="match status" value="1"/>
</dbReference>
<proteinExistence type="predicted"/>
<sequence>MMTFINDNEYCALIVMTDKFFCLNTESGYGLMTLDPKFSSIILSLTCSNKELGESLIKVLENSRTQLKDEEYDKLFKKENIKKNWDSWLELLQYKYNYRSKRQLLANMLNCSVYLSNNKILISPSHHSSLEGWEGIGASHKVILSLDSSSDEIGLGIRLAFSRCTTKRF</sequence>
<evidence type="ECO:0000313" key="1">
    <source>
        <dbReference type="EMBL" id="MBG2915470.1"/>
    </source>
</evidence>
<dbReference type="GeneID" id="57332207"/>
<name>A0A6G6SWR0_9GAMM</name>
<dbReference type="Proteomes" id="UP000612266">
    <property type="component" value="Unassembled WGS sequence"/>
</dbReference>
<gene>
    <name evidence="1" type="ORF">I4901_13960</name>
</gene>
<dbReference type="Pfam" id="PF07262">
    <property type="entry name" value="CdiI"/>
    <property type="match status" value="1"/>
</dbReference>
<dbReference type="InterPro" id="IPR037891">
    <property type="entry name" value="Cdil-like_sf"/>
</dbReference>
<accession>A0A6G6SWR0</accession>
<organism evidence="1 2">
    <name type="scientific">Proteus terrae subsp. cibarius</name>
    <dbReference type="NCBI Taxonomy" id="626774"/>
    <lineage>
        <taxon>Bacteria</taxon>
        <taxon>Pseudomonadati</taxon>
        <taxon>Pseudomonadota</taxon>
        <taxon>Gammaproteobacteria</taxon>
        <taxon>Enterobacterales</taxon>
        <taxon>Morganellaceae</taxon>
        <taxon>Proteus</taxon>
    </lineage>
</organism>